<feature type="non-terminal residue" evidence="3">
    <location>
        <position position="318"/>
    </location>
</feature>
<keyword evidence="1" id="KW-1133">Transmembrane helix</keyword>
<name>A0A1Y1UVJ5_9FUNG</name>
<reference evidence="3 4" key="2">
    <citation type="submission" date="2016-08" db="EMBL/GenBank/DDBJ databases">
        <title>Pervasive Adenine N6-methylation of Active Genes in Fungi.</title>
        <authorList>
            <consortium name="DOE Joint Genome Institute"/>
            <person name="Mondo S.J."/>
            <person name="Dannebaum R.O."/>
            <person name="Kuo R.C."/>
            <person name="Labutti K."/>
            <person name="Haridas S."/>
            <person name="Kuo A."/>
            <person name="Salamov A."/>
            <person name="Ahrendt S.R."/>
            <person name="Lipzen A."/>
            <person name="Sullivan W."/>
            <person name="Andreopoulos W.B."/>
            <person name="Clum A."/>
            <person name="Lindquist E."/>
            <person name="Daum C."/>
            <person name="Ramamoorthy G.K."/>
            <person name="Gryganskyi A."/>
            <person name="Culley D."/>
            <person name="Magnuson J.K."/>
            <person name="James T.Y."/>
            <person name="O'Malley M.A."/>
            <person name="Stajich J.E."/>
            <person name="Spatafora J.W."/>
            <person name="Visel A."/>
            <person name="Grigoriev I.V."/>
        </authorList>
    </citation>
    <scope>NUCLEOTIDE SEQUENCE [LARGE SCALE GENOMIC DNA]</scope>
    <source>
        <strain evidence="4">finn</strain>
    </source>
</reference>
<evidence type="ECO:0000259" key="2">
    <source>
        <dbReference type="Pfam" id="PF12695"/>
    </source>
</evidence>
<dbReference type="Pfam" id="PF12695">
    <property type="entry name" value="Abhydrolase_5"/>
    <property type="match status" value="1"/>
</dbReference>
<evidence type="ECO:0000313" key="4">
    <source>
        <dbReference type="Proteomes" id="UP000193719"/>
    </source>
</evidence>
<feature type="domain" description="Alpha/beta hydrolase fold-5" evidence="2">
    <location>
        <begin position="143"/>
        <end position="307"/>
    </location>
</feature>
<gene>
    <name evidence="3" type="ORF">BCR36DRAFT_587483</name>
</gene>
<accession>A0A1Y1UVJ5</accession>
<comment type="caution">
    <text evidence="3">The sequence shown here is derived from an EMBL/GenBank/DDBJ whole genome shotgun (WGS) entry which is preliminary data.</text>
</comment>
<organism evidence="3 4">
    <name type="scientific">Piromyces finnis</name>
    <dbReference type="NCBI Taxonomy" id="1754191"/>
    <lineage>
        <taxon>Eukaryota</taxon>
        <taxon>Fungi</taxon>
        <taxon>Fungi incertae sedis</taxon>
        <taxon>Chytridiomycota</taxon>
        <taxon>Chytridiomycota incertae sedis</taxon>
        <taxon>Neocallimastigomycetes</taxon>
        <taxon>Neocallimastigales</taxon>
        <taxon>Neocallimastigaceae</taxon>
        <taxon>Piromyces</taxon>
    </lineage>
</organism>
<reference evidence="3 4" key="1">
    <citation type="submission" date="2016-08" db="EMBL/GenBank/DDBJ databases">
        <title>Genomes of anaerobic fungi encode conserved fungal cellulosomes for biomass hydrolysis.</title>
        <authorList>
            <consortium name="DOE Joint Genome Institute"/>
            <person name="Haitjema C.H."/>
            <person name="Gilmore S.P."/>
            <person name="Henske J.K."/>
            <person name="Solomon K.V."/>
            <person name="De Groot R."/>
            <person name="Kuo A."/>
            <person name="Mondo S.J."/>
            <person name="Salamov A.A."/>
            <person name="Labutti K."/>
            <person name="Zhao Z."/>
            <person name="Chiniquy J."/>
            <person name="Barry K."/>
            <person name="Brewer H.M."/>
            <person name="Purvine S.O."/>
            <person name="Wright A.T."/>
            <person name="Boxma B."/>
            <person name="Van Alen T."/>
            <person name="Hackstein J.H."/>
            <person name="Baker S.E."/>
            <person name="Grigoriev I.V."/>
            <person name="O'Malley M.A."/>
        </authorList>
    </citation>
    <scope>NUCLEOTIDE SEQUENCE [LARGE SCALE GENOMIC DNA]</scope>
    <source>
        <strain evidence="4">finn</strain>
    </source>
</reference>
<dbReference type="Proteomes" id="UP000193719">
    <property type="component" value="Unassembled WGS sequence"/>
</dbReference>
<dbReference type="Gene3D" id="3.40.50.1820">
    <property type="entry name" value="alpha/beta hydrolase"/>
    <property type="match status" value="1"/>
</dbReference>
<dbReference type="AlphaFoldDB" id="A0A1Y1UVJ5"/>
<keyword evidence="1" id="KW-0472">Membrane</keyword>
<dbReference type="InterPro" id="IPR029058">
    <property type="entry name" value="AB_hydrolase_fold"/>
</dbReference>
<dbReference type="InterPro" id="IPR029059">
    <property type="entry name" value="AB_hydrolase_5"/>
</dbReference>
<feature type="transmembrane region" description="Helical" evidence="1">
    <location>
        <begin position="81"/>
        <end position="104"/>
    </location>
</feature>
<keyword evidence="4" id="KW-1185">Reference proteome</keyword>
<dbReference type="OrthoDB" id="2148812at2759"/>
<dbReference type="GO" id="GO:0016787">
    <property type="term" value="F:hydrolase activity"/>
    <property type="evidence" value="ECO:0007669"/>
    <property type="project" value="InterPro"/>
</dbReference>
<keyword evidence="1" id="KW-0812">Transmembrane</keyword>
<dbReference type="EMBL" id="MCFH01000071">
    <property type="protein sequence ID" value="ORX42082.1"/>
    <property type="molecule type" value="Genomic_DNA"/>
</dbReference>
<proteinExistence type="predicted"/>
<sequence length="318" mass="35669">MSSPTKINENNDYIFNSKNQNIELKDKSSNNTESKCEAEKEYIELKVIDTLPEDNNDNNNNILIPSDNNNKKKKKNIILKTVLGIVTGIIILILVILIGFLIYLRIYSHATENALSFMNDKDEVTVKKIDTGYFFDGPGTENALIFYPGGKVEETAYAEILHGIAKQGIDCFLVKMPFRMALFSINKANKVIENNSDKGYKNWYIAGHSLGGAMAGYFVNSYSEKVNGFALLAAYSTKPIPESVHVLSIVASNDKVLQWEKYNDYKKNLPSNNFNEIIIQGGNHGQFGDYGKQKGDGEATISLEEQHKQIIEAIIKEF</sequence>
<protein>
    <recommendedName>
        <fullName evidence="2">Alpha/beta hydrolase fold-5 domain-containing protein</fullName>
    </recommendedName>
</protein>
<evidence type="ECO:0000256" key="1">
    <source>
        <dbReference type="SAM" id="Phobius"/>
    </source>
</evidence>
<evidence type="ECO:0000313" key="3">
    <source>
        <dbReference type="EMBL" id="ORX42082.1"/>
    </source>
</evidence>
<dbReference type="SUPFAM" id="SSF53474">
    <property type="entry name" value="alpha/beta-Hydrolases"/>
    <property type="match status" value="1"/>
</dbReference>